<accession>F7XLD8</accession>
<dbReference type="AlphaFoldDB" id="F7XLD8"/>
<dbReference type="Proteomes" id="UP000006622">
    <property type="component" value="Chromosome"/>
</dbReference>
<reference evidence="1 2" key="1">
    <citation type="submission" date="2010-07" db="EMBL/GenBank/DDBJ databases">
        <title>The complete genome of Methanosalsum zhilinae DSM 4017.</title>
        <authorList>
            <consortium name="US DOE Joint Genome Institute (JGI-PGF)"/>
            <person name="Lucas S."/>
            <person name="Copeland A."/>
            <person name="Lapidus A."/>
            <person name="Glavina del Rio T."/>
            <person name="Dalin E."/>
            <person name="Tice H."/>
            <person name="Bruce D."/>
            <person name="Goodwin L."/>
            <person name="Pitluck S."/>
            <person name="Kyrpides N."/>
            <person name="Mavromatis K."/>
            <person name="Ovchinnikova G."/>
            <person name="Daligault H."/>
            <person name="Detter J.C."/>
            <person name="Han C."/>
            <person name="Tapia R."/>
            <person name="Larimer F."/>
            <person name="Land M."/>
            <person name="Hauser L."/>
            <person name="Markowitz V."/>
            <person name="Cheng J.-F."/>
            <person name="Hugenholtz P."/>
            <person name="Woyke T."/>
            <person name="Wu D."/>
            <person name="Spring S."/>
            <person name="Schueler E."/>
            <person name="Brambilla E."/>
            <person name="Klenk H.-P."/>
            <person name="Eisen J.A."/>
        </authorList>
    </citation>
    <scope>NUCLEOTIDE SEQUENCE [LARGE SCALE GENOMIC DNA]</scope>
    <source>
        <strain evidence="2">DSM 4017 / NBRC 107636 / OCM 62 / WeN5</strain>
    </source>
</reference>
<organism evidence="1 2">
    <name type="scientific">Methanosalsum zhilinae (strain DSM 4017 / NBRC 107636 / OCM 62 / WeN5)</name>
    <name type="common">Methanohalophilus zhilinae</name>
    <dbReference type="NCBI Taxonomy" id="679901"/>
    <lineage>
        <taxon>Archaea</taxon>
        <taxon>Methanobacteriati</taxon>
        <taxon>Methanobacteriota</taxon>
        <taxon>Stenosarchaea group</taxon>
        <taxon>Methanomicrobia</taxon>
        <taxon>Methanosarcinales</taxon>
        <taxon>Methanosarcinaceae</taxon>
        <taxon>Methanosalsum</taxon>
    </lineage>
</organism>
<dbReference type="CDD" id="cd09176">
    <property type="entry name" value="PLDc_unchar6"/>
    <property type="match status" value="1"/>
</dbReference>
<dbReference type="SUPFAM" id="SSF56024">
    <property type="entry name" value="Phospholipase D/nuclease"/>
    <property type="match status" value="1"/>
</dbReference>
<dbReference type="KEGG" id="mzh:Mzhil_0939"/>
<evidence type="ECO:0000313" key="2">
    <source>
        <dbReference type="Proteomes" id="UP000006622"/>
    </source>
</evidence>
<dbReference type="EMBL" id="CP002101">
    <property type="protein sequence ID" value="AEH60799.1"/>
    <property type="molecule type" value="Genomic_DNA"/>
</dbReference>
<proteinExistence type="predicted"/>
<evidence type="ECO:0000313" key="1">
    <source>
        <dbReference type="EMBL" id="AEH60799.1"/>
    </source>
</evidence>
<gene>
    <name evidence="1" type="ordered locus">Mzhil_0939</name>
</gene>
<name>F7XLD8_METZD</name>
<dbReference type="HOGENOM" id="CLU_084490_0_0_2"/>
<sequence>MPKFLTTTGVSFKLEEIIKNADEKLILISPFLRINERIRELIEDKNRIKINTEVIYGKNELQPDENNWLRNLDYVRTGFCKNLHAKCYLNEKEALITSMNLYEFSQQNNNEMGIYVSRDTDPQLYDDINEEAKRLFRVSEEVKVTVEKVSHKEDKKENNKKSNSKELIDTGFCIRCEKKIKLDPLHPYCKNCYTKWSKFGKDDYQEKFCHTCGRDTKSSKIKPICYTCYKKYKNKLDLPL</sequence>
<dbReference type="InterPro" id="IPR059166">
    <property type="entry name" value="PLD-like_cat"/>
</dbReference>
<protein>
    <recommendedName>
        <fullName evidence="3">Phospholipase D-like domain-containing protein</fullName>
    </recommendedName>
</protein>
<dbReference type="Gene3D" id="3.30.870.10">
    <property type="entry name" value="Endonuclease Chain A"/>
    <property type="match status" value="1"/>
</dbReference>
<dbReference type="OrthoDB" id="148189at2157"/>
<evidence type="ECO:0008006" key="3">
    <source>
        <dbReference type="Google" id="ProtNLM"/>
    </source>
</evidence>
<keyword evidence="2" id="KW-1185">Reference proteome</keyword>